<dbReference type="PANTHER" id="PTHR43384">
    <property type="entry name" value="SEPTUM SITE-DETERMINING PROTEIN MIND HOMOLOG, CHLOROPLASTIC-RELATED"/>
    <property type="match status" value="1"/>
</dbReference>
<accession>E0TGA7</accession>
<dbReference type="eggNOG" id="COG4963">
    <property type="taxonomic scope" value="Bacteria"/>
</dbReference>
<dbReference type="GO" id="GO:0009898">
    <property type="term" value="C:cytoplasmic side of plasma membrane"/>
    <property type="evidence" value="ECO:0007669"/>
    <property type="project" value="TreeGrafter"/>
</dbReference>
<dbReference type="OrthoDB" id="9783172at2"/>
<keyword evidence="5" id="KW-1185">Reference proteome</keyword>
<dbReference type="eggNOG" id="COG2197">
    <property type="taxonomic scope" value="Bacteria"/>
</dbReference>
<dbReference type="InterPro" id="IPR050625">
    <property type="entry name" value="ParA/MinD_ATPase"/>
</dbReference>
<dbReference type="InterPro" id="IPR011006">
    <property type="entry name" value="CheY-like_superfamily"/>
</dbReference>
<keyword evidence="1" id="KW-0547">Nucleotide-binding</keyword>
<dbReference type="EMBL" id="CP002156">
    <property type="protein sequence ID" value="ADM09150.1"/>
    <property type="molecule type" value="Genomic_DNA"/>
</dbReference>
<dbReference type="RefSeq" id="WP_013300124.1">
    <property type="nucleotide sequence ID" value="NC_014414.1"/>
</dbReference>
<dbReference type="SUPFAM" id="SSF52172">
    <property type="entry name" value="CheY-like"/>
    <property type="match status" value="1"/>
</dbReference>
<dbReference type="KEGG" id="pbr:PB2503_05382"/>
<dbReference type="GO" id="GO:0051782">
    <property type="term" value="P:negative regulation of cell division"/>
    <property type="evidence" value="ECO:0007669"/>
    <property type="project" value="TreeGrafter"/>
</dbReference>
<dbReference type="HOGENOM" id="CLU_033160_0_0_5"/>
<dbReference type="Gene3D" id="3.40.50.2300">
    <property type="match status" value="1"/>
</dbReference>
<dbReference type="GO" id="GO:0005829">
    <property type="term" value="C:cytosol"/>
    <property type="evidence" value="ECO:0007669"/>
    <property type="project" value="TreeGrafter"/>
</dbReference>
<dbReference type="GO" id="GO:0016887">
    <property type="term" value="F:ATP hydrolysis activity"/>
    <property type="evidence" value="ECO:0007669"/>
    <property type="project" value="TreeGrafter"/>
</dbReference>
<dbReference type="STRING" id="314260.PB2503_05382"/>
<reference evidence="4 5" key="2">
    <citation type="journal article" date="2011" name="J. Bacteriol.">
        <title>Complete genome sequence of strain HTCC2503T of Parvularcula bermudensis, the type species of the order "Parvularculales" in the class Alphaproteobacteria.</title>
        <authorList>
            <person name="Oh H.M."/>
            <person name="Kang I."/>
            <person name="Vergin K.L."/>
            <person name="Kang D."/>
            <person name="Rhee K.H."/>
            <person name="Giovannoni S.J."/>
            <person name="Cho J.C."/>
        </authorList>
    </citation>
    <scope>NUCLEOTIDE SEQUENCE [LARGE SCALE GENOMIC DNA]</scope>
    <source>
        <strain evidence="5">ATCC BAA-594 / HTCC2503 / KCTC 12087</strain>
    </source>
</reference>
<sequence length="553" mass="59674">MAGVSGEAKGDGEFEFDLDLDDLDDETLQKLLDEDPNLEEELRALEAAERQHDEAADEEVSSPPVTDDLPPAVTPDDQPPASVEDDRVDALDDFDFASSAAMQSGPPPAVREQEEGNIAPEPTSTASPPAPMGDSFMQGVPPGPLPEETDTTALNIAPIPRINVHVFTQNEATTLIVEKAAADRRMSKTHVTISAGDAASAAQIYAEEASPNLILIEASESPTSLLAGLDQLAEVCDPSSHVMIIGHLNDIQLYRSLIDRGVSDYIVAPRSPLQIIEAIGKIYTDPAVSTIGRSFVFVGARGGVGSSTICHNVAWALAEEYASDTVLLDLDLPFGTASLDFERDPSQGLAEALSSPERLDSVLLDRLLQEVTKRLSIFSAPNMLERTYELSPENFEIVIDLVRQAAPSVVVDLPHIWSPWSQHVLHGADEIVITATPDLSSFRNAKNLVEVIKAHRANDAPPILLLNQMGVPKRPEVPVEQFEEALDLEALSVFPWDPAAFGQASTNAETLIELNPKSKCAVALRTVSERLLGQTQSAKKQRLSLKSLFSLGR</sequence>
<protein>
    <submittedName>
        <fullName evidence="4">Pilus assembly protein CpaE</fullName>
    </submittedName>
</protein>
<feature type="region of interest" description="Disordered" evidence="3">
    <location>
        <begin position="98"/>
        <end position="150"/>
    </location>
</feature>
<dbReference type="GO" id="GO:0005524">
    <property type="term" value="F:ATP binding"/>
    <property type="evidence" value="ECO:0007669"/>
    <property type="project" value="UniProtKB-KW"/>
</dbReference>
<name>E0TGA7_PARBH</name>
<evidence type="ECO:0000256" key="3">
    <source>
        <dbReference type="SAM" id="MobiDB-lite"/>
    </source>
</evidence>
<dbReference type="AlphaFoldDB" id="E0TGA7"/>
<organism evidence="4 5">
    <name type="scientific">Parvularcula bermudensis (strain ATCC BAA-594 / HTCC2503 / KCTC 12087)</name>
    <dbReference type="NCBI Taxonomy" id="314260"/>
    <lineage>
        <taxon>Bacteria</taxon>
        <taxon>Pseudomonadati</taxon>
        <taxon>Pseudomonadota</taxon>
        <taxon>Alphaproteobacteria</taxon>
        <taxon>Parvularculales</taxon>
        <taxon>Parvularculaceae</taxon>
        <taxon>Parvularcula</taxon>
    </lineage>
</organism>
<evidence type="ECO:0000256" key="2">
    <source>
        <dbReference type="ARBA" id="ARBA00022840"/>
    </source>
</evidence>
<evidence type="ECO:0000256" key="1">
    <source>
        <dbReference type="ARBA" id="ARBA00022741"/>
    </source>
</evidence>
<feature type="region of interest" description="Disordered" evidence="3">
    <location>
        <begin position="31"/>
        <end position="84"/>
    </location>
</feature>
<dbReference type="PANTHER" id="PTHR43384:SF6">
    <property type="entry name" value="SEPTUM SITE-DETERMINING PROTEIN MIND HOMOLOG, CHLOROPLASTIC"/>
    <property type="match status" value="1"/>
</dbReference>
<feature type="compositionally biased region" description="Basic and acidic residues" evidence="3">
    <location>
        <begin position="40"/>
        <end position="54"/>
    </location>
</feature>
<keyword evidence="2" id="KW-0067">ATP-binding</keyword>
<dbReference type="InterPro" id="IPR027417">
    <property type="entry name" value="P-loop_NTPase"/>
</dbReference>
<evidence type="ECO:0000313" key="4">
    <source>
        <dbReference type="EMBL" id="ADM09150.1"/>
    </source>
</evidence>
<gene>
    <name evidence="4" type="ordered locus">PB2503_05382</name>
</gene>
<reference evidence="5" key="1">
    <citation type="submission" date="2010-08" db="EMBL/GenBank/DDBJ databases">
        <title>Genome sequence of Parvularcula bermudensis HTCC2503.</title>
        <authorList>
            <person name="Kang D.-M."/>
            <person name="Oh H.-M."/>
            <person name="Cho J.-C."/>
        </authorList>
    </citation>
    <scope>NUCLEOTIDE SEQUENCE [LARGE SCALE GENOMIC DNA]</scope>
    <source>
        <strain evidence="5">ATCC BAA-594 / HTCC2503 / KCTC 12087</strain>
    </source>
</reference>
<dbReference type="Gene3D" id="3.40.50.300">
    <property type="entry name" value="P-loop containing nucleotide triphosphate hydrolases"/>
    <property type="match status" value="1"/>
</dbReference>
<evidence type="ECO:0000313" key="5">
    <source>
        <dbReference type="Proteomes" id="UP000001302"/>
    </source>
</evidence>
<proteinExistence type="predicted"/>
<dbReference type="Proteomes" id="UP000001302">
    <property type="component" value="Chromosome"/>
</dbReference>
<dbReference type="SUPFAM" id="SSF52540">
    <property type="entry name" value="P-loop containing nucleoside triphosphate hydrolases"/>
    <property type="match status" value="1"/>
</dbReference>